<evidence type="ECO:0000313" key="2">
    <source>
        <dbReference type="Proteomes" id="UP001232063"/>
    </source>
</evidence>
<dbReference type="EMBL" id="JASJOU010000018">
    <property type="protein sequence ID" value="MDJ1505867.1"/>
    <property type="molecule type" value="Genomic_DNA"/>
</dbReference>
<evidence type="ECO:0000313" key="1">
    <source>
        <dbReference type="EMBL" id="MDJ1505867.1"/>
    </source>
</evidence>
<dbReference type="RefSeq" id="WP_314518377.1">
    <property type="nucleotide sequence ID" value="NZ_JASJOU010000018.1"/>
</dbReference>
<keyword evidence="2" id="KW-1185">Reference proteome</keyword>
<protein>
    <submittedName>
        <fullName evidence="1">Uncharacterized protein</fullName>
    </submittedName>
</protein>
<gene>
    <name evidence="1" type="ORF">QNI22_34740</name>
</gene>
<organism evidence="1 2">
    <name type="scientific">Xanthocytophaga agilis</name>
    <dbReference type="NCBI Taxonomy" id="3048010"/>
    <lineage>
        <taxon>Bacteria</taxon>
        <taxon>Pseudomonadati</taxon>
        <taxon>Bacteroidota</taxon>
        <taxon>Cytophagia</taxon>
        <taxon>Cytophagales</taxon>
        <taxon>Rhodocytophagaceae</taxon>
        <taxon>Xanthocytophaga</taxon>
    </lineage>
</organism>
<comment type="caution">
    <text evidence="1">The sequence shown here is derived from an EMBL/GenBank/DDBJ whole genome shotgun (WGS) entry which is preliminary data.</text>
</comment>
<reference evidence="1" key="1">
    <citation type="submission" date="2023-05" db="EMBL/GenBank/DDBJ databases">
        <authorList>
            <person name="Zhang X."/>
        </authorList>
    </citation>
    <scope>NUCLEOTIDE SEQUENCE</scope>
    <source>
        <strain evidence="1">BD1B2-1</strain>
    </source>
</reference>
<sequence length="73" mass="8850">MDRYSHIIREKIYQLQCVLSWQEEQIRTMVVSQNKNRIELQRLLELERLQMQGESIDWMSSLEAPVMKPEQTN</sequence>
<accession>A0AAE3RDD1</accession>
<name>A0AAE3RDD1_9BACT</name>
<dbReference type="AlphaFoldDB" id="A0AAE3RDD1"/>
<proteinExistence type="predicted"/>
<dbReference type="Proteomes" id="UP001232063">
    <property type="component" value="Unassembled WGS sequence"/>
</dbReference>